<comment type="caution">
    <text evidence="1">The sequence shown here is derived from an EMBL/GenBank/DDBJ whole genome shotgun (WGS) entry which is preliminary data.</text>
</comment>
<accession>A0A7J0FI92</accession>
<dbReference type="InterPro" id="IPR040348">
    <property type="entry name" value="POLAR-like"/>
</dbReference>
<dbReference type="PANTHER" id="PTHR33476">
    <property type="entry name" value="EMB|CAB62613.1"/>
    <property type="match status" value="1"/>
</dbReference>
<reference evidence="1 2" key="1">
    <citation type="submission" date="2019-07" db="EMBL/GenBank/DDBJ databases">
        <title>De Novo Assembly of kiwifruit Actinidia rufa.</title>
        <authorList>
            <person name="Sugita-Konishi S."/>
            <person name="Sato K."/>
            <person name="Mori E."/>
            <person name="Abe Y."/>
            <person name="Kisaki G."/>
            <person name="Hamano K."/>
            <person name="Suezawa K."/>
            <person name="Otani M."/>
            <person name="Fukuda T."/>
            <person name="Manabe T."/>
            <person name="Gomi K."/>
            <person name="Tabuchi M."/>
            <person name="Akimitsu K."/>
            <person name="Kataoka I."/>
        </authorList>
    </citation>
    <scope>NUCLEOTIDE SEQUENCE [LARGE SCALE GENOMIC DNA]</scope>
    <source>
        <strain evidence="2">cv. Fuchu</strain>
    </source>
</reference>
<dbReference type="Proteomes" id="UP000585474">
    <property type="component" value="Unassembled WGS sequence"/>
</dbReference>
<evidence type="ECO:0000313" key="1">
    <source>
        <dbReference type="EMBL" id="GFY98418.1"/>
    </source>
</evidence>
<dbReference type="AlphaFoldDB" id="A0A7J0FI92"/>
<name>A0A7J0FI92_9ERIC</name>
<dbReference type="GO" id="GO:0008356">
    <property type="term" value="P:asymmetric cell division"/>
    <property type="evidence" value="ECO:0007669"/>
    <property type="project" value="InterPro"/>
</dbReference>
<protein>
    <submittedName>
        <fullName evidence="1">Uncharacterized protein</fullName>
    </submittedName>
</protein>
<dbReference type="PANTHER" id="PTHR33476:SF31">
    <property type="match status" value="1"/>
</dbReference>
<dbReference type="OrthoDB" id="1701885at2759"/>
<organism evidence="1 2">
    <name type="scientific">Actinidia rufa</name>
    <dbReference type="NCBI Taxonomy" id="165716"/>
    <lineage>
        <taxon>Eukaryota</taxon>
        <taxon>Viridiplantae</taxon>
        <taxon>Streptophyta</taxon>
        <taxon>Embryophyta</taxon>
        <taxon>Tracheophyta</taxon>
        <taxon>Spermatophyta</taxon>
        <taxon>Magnoliopsida</taxon>
        <taxon>eudicotyledons</taxon>
        <taxon>Gunneridae</taxon>
        <taxon>Pentapetalae</taxon>
        <taxon>asterids</taxon>
        <taxon>Ericales</taxon>
        <taxon>Actinidiaceae</taxon>
        <taxon>Actinidia</taxon>
    </lineage>
</organism>
<proteinExistence type="predicted"/>
<dbReference type="EMBL" id="BJWL01000012">
    <property type="protein sequence ID" value="GFY98418.1"/>
    <property type="molecule type" value="Genomic_DNA"/>
</dbReference>
<evidence type="ECO:0000313" key="2">
    <source>
        <dbReference type="Proteomes" id="UP000585474"/>
    </source>
</evidence>
<sequence length="490" mass="53689">MDLWVVAAVTGAGYLAKHWKNLSGESDSSSGNSIPMQSESNIFSTTGISGKSDVLDSSGDFLPEFKTTRLTKSKALIRSRRTHIKPLNSTESCLTESVFSSLPSPLTPTLRPLLVTDGKTVISAVGSDLCGVKDDGKEFRLKGKVGVLLGENSDTMLGTYSSKKISSVELPRKPEQRRGKGRLSNSHTIFSGGPFCSQGSSNGMLLFFIGITIGIMKQSIARPVTRKQLCLPPNGYQRECTKHNSKELDDDKVENGELMSKIEAELEAELERLELNMKASTLERISDFVELDPDFEADVIHGDLKVDLMMQLGGAQSESDSNVSGTSTNHTHTANYAISPRELSLRLHEVIESRLEARILELEAALQNSQNKVYSREWQRLVSPRGLAHGEVGSSSTLGSPIFANEVPEVDRPFVINLSGEALDAYNKAYEEIIRVMDTDEDTPDAACGNNHFAKEISRSLTLNEDNDELLIRQIVEKSRQGCSLVLHAN</sequence>
<gene>
    <name evidence="1" type="ORF">Acr_12g0009590</name>
</gene>
<keyword evidence="2" id="KW-1185">Reference proteome</keyword>